<gene>
    <name evidence="3" type="ORF">UFOVP1414_57</name>
    <name evidence="2" type="ORF">UFOVP442_20</name>
</gene>
<protein>
    <submittedName>
        <fullName evidence="3">LydA-like holin</fullName>
    </submittedName>
</protein>
<evidence type="ECO:0000313" key="3">
    <source>
        <dbReference type="EMBL" id="CAB4211952.1"/>
    </source>
</evidence>
<name>A0A6J5SDJ0_9CAUD</name>
<dbReference type="EMBL" id="LR796419">
    <property type="protein sequence ID" value="CAB4142442.1"/>
    <property type="molecule type" value="Genomic_DNA"/>
</dbReference>
<keyword evidence="1" id="KW-1133">Transmembrane helix</keyword>
<dbReference type="InterPro" id="IPR032126">
    <property type="entry name" value="LydA_holin"/>
</dbReference>
<organism evidence="3">
    <name type="scientific">uncultured Caudovirales phage</name>
    <dbReference type="NCBI Taxonomy" id="2100421"/>
    <lineage>
        <taxon>Viruses</taxon>
        <taxon>Duplodnaviria</taxon>
        <taxon>Heunggongvirae</taxon>
        <taxon>Uroviricota</taxon>
        <taxon>Caudoviricetes</taxon>
        <taxon>Peduoviridae</taxon>
        <taxon>Maltschvirus</taxon>
        <taxon>Maltschvirus maltsch</taxon>
    </lineage>
</organism>
<accession>A0A6J5SDJ0</accession>
<evidence type="ECO:0000313" key="2">
    <source>
        <dbReference type="EMBL" id="CAB4142442.1"/>
    </source>
</evidence>
<keyword evidence="1" id="KW-0472">Membrane</keyword>
<reference evidence="3" key="1">
    <citation type="submission" date="2020-05" db="EMBL/GenBank/DDBJ databases">
        <authorList>
            <person name="Chiriac C."/>
            <person name="Salcher M."/>
            <person name="Ghai R."/>
            <person name="Kavagutti S V."/>
        </authorList>
    </citation>
    <scope>NUCLEOTIDE SEQUENCE</scope>
</reference>
<dbReference type="Pfam" id="PF16083">
    <property type="entry name" value="Phage_holin_3_3"/>
    <property type="match status" value="1"/>
</dbReference>
<proteinExistence type="predicted"/>
<sequence length="104" mass="11510">MHDHLFSNEAAQAAGAGALGLLGRIMTLARADRRPLGWSLLWEIPVAIGMGIIGSGIADFLNLQNFAHHALTISTGYLGPRILDQLFDRWFPPPHNRRKDDQKL</sequence>
<feature type="transmembrane region" description="Helical" evidence="1">
    <location>
        <begin position="41"/>
        <end position="61"/>
    </location>
</feature>
<evidence type="ECO:0000256" key="1">
    <source>
        <dbReference type="SAM" id="Phobius"/>
    </source>
</evidence>
<dbReference type="EMBL" id="LR797380">
    <property type="protein sequence ID" value="CAB4211952.1"/>
    <property type="molecule type" value="Genomic_DNA"/>
</dbReference>
<keyword evidence="1" id="KW-0812">Transmembrane</keyword>